<accession>F6WH82</accession>
<gene>
    <name evidence="15" type="primary">LOC100183539</name>
</gene>
<dbReference type="GO" id="GO:0006564">
    <property type="term" value="P:L-serine biosynthetic process"/>
    <property type="evidence" value="ECO:0000318"/>
    <property type="project" value="GO_Central"/>
</dbReference>
<comment type="similarity">
    <text evidence="3">Belongs to the class-V pyridoxal-phosphate-dependent aminotransferase family. SerC subfamily.</text>
</comment>
<dbReference type="EC" id="2.6.1.52" evidence="12"/>
<evidence type="ECO:0000259" key="14">
    <source>
        <dbReference type="Pfam" id="PF00266"/>
    </source>
</evidence>
<dbReference type="FunFam" id="3.90.1150.10:FF:000006">
    <property type="entry name" value="Phosphoserine aminotransferase"/>
    <property type="match status" value="1"/>
</dbReference>
<feature type="domain" description="Aminotransferase class V" evidence="14">
    <location>
        <begin position="25"/>
        <end position="374"/>
    </location>
</feature>
<evidence type="ECO:0000256" key="12">
    <source>
        <dbReference type="RuleBase" id="RU004505"/>
    </source>
</evidence>
<dbReference type="NCBIfam" id="NF003764">
    <property type="entry name" value="PRK05355.1"/>
    <property type="match status" value="1"/>
</dbReference>
<evidence type="ECO:0000256" key="4">
    <source>
        <dbReference type="ARBA" id="ARBA00022576"/>
    </source>
</evidence>
<reference evidence="15" key="4">
    <citation type="submission" date="2025-09" db="UniProtKB">
        <authorList>
            <consortium name="Ensembl"/>
        </authorList>
    </citation>
    <scope>IDENTIFICATION</scope>
</reference>
<dbReference type="InterPro" id="IPR000192">
    <property type="entry name" value="Aminotrans_V_dom"/>
</dbReference>
<organism evidence="15 16">
    <name type="scientific">Ciona intestinalis</name>
    <name type="common">Transparent sea squirt</name>
    <name type="synonym">Ascidia intestinalis</name>
    <dbReference type="NCBI Taxonomy" id="7719"/>
    <lineage>
        <taxon>Eukaryota</taxon>
        <taxon>Metazoa</taxon>
        <taxon>Chordata</taxon>
        <taxon>Tunicata</taxon>
        <taxon>Ascidiacea</taxon>
        <taxon>Phlebobranchia</taxon>
        <taxon>Cionidae</taxon>
        <taxon>Ciona</taxon>
    </lineage>
</organism>
<comment type="cofactor">
    <cofactor evidence="1 11">
        <name>pyridoxal 5'-phosphate</name>
        <dbReference type="ChEBI" id="CHEBI:597326"/>
    </cofactor>
</comment>
<keyword evidence="7" id="KW-0663">Pyridoxal phosphate</keyword>
<comment type="pathway">
    <text evidence="2 12">Amino-acid biosynthesis; L-serine biosynthesis; L-serine from 3-phospho-D-glycerate: step 2/3.</text>
</comment>
<dbReference type="GO" id="GO:0030170">
    <property type="term" value="F:pyridoxal phosphate binding"/>
    <property type="evidence" value="ECO:0000318"/>
    <property type="project" value="GO_Central"/>
</dbReference>
<comment type="catalytic activity">
    <reaction evidence="9">
        <text>4-(phosphooxy)-L-threonine + 2-oxoglutarate = (R)-3-hydroxy-2-oxo-4-phosphooxybutanoate + L-glutamate</text>
        <dbReference type="Rhea" id="RHEA:16573"/>
        <dbReference type="ChEBI" id="CHEBI:16810"/>
        <dbReference type="ChEBI" id="CHEBI:29985"/>
        <dbReference type="ChEBI" id="CHEBI:58452"/>
        <dbReference type="ChEBI" id="CHEBI:58538"/>
        <dbReference type="EC" id="2.6.1.52"/>
    </reaction>
</comment>
<dbReference type="UniPathway" id="UPA00135">
    <property type="reaction ID" value="UER00197"/>
</dbReference>
<evidence type="ECO:0000256" key="6">
    <source>
        <dbReference type="ARBA" id="ARBA00022679"/>
    </source>
</evidence>
<dbReference type="InParanoid" id="F6WH82"/>
<dbReference type="InterPro" id="IPR015424">
    <property type="entry name" value="PyrdxlP-dep_Trfase"/>
</dbReference>
<keyword evidence="8 12" id="KW-0718">Serine biosynthesis</keyword>
<keyword evidence="16" id="KW-1185">Reference proteome</keyword>
<dbReference type="Ensembl" id="ENSCINT00000015993.3">
    <property type="protein sequence ID" value="ENSCINP00000015993.3"/>
    <property type="gene ID" value="ENSCING00000007814.3"/>
</dbReference>
<evidence type="ECO:0000256" key="8">
    <source>
        <dbReference type="ARBA" id="ARBA00023299"/>
    </source>
</evidence>
<dbReference type="SUPFAM" id="SSF53383">
    <property type="entry name" value="PLP-dependent transferases"/>
    <property type="match status" value="1"/>
</dbReference>
<dbReference type="InterPro" id="IPR015421">
    <property type="entry name" value="PyrdxlP-dep_Trfase_major"/>
</dbReference>
<dbReference type="GO" id="GO:0004648">
    <property type="term" value="F:O-phospho-L-serine:2-oxoglutarate aminotransferase activity"/>
    <property type="evidence" value="ECO:0000318"/>
    <property type="project" value="GO_Central"/>
</dbReference>
<reference evidence="15" key="3">
    <citation type="submission" date="2025-08" db="UniProtKB">
        <authorList>
            <consortium name="Ensembl"/>
        </authorList>
    </citation>
    <scope>IDENTIFICATION</scope>
</reference>
<dbReference type="FunFam" id="3.40.640.10:FF:000010">
    <property type="entry name" value="Phosphoserine aminotransferase"/>
    <property type="match status" value="1"/>
</dbReference>
<dbReference type="Pfam" id="PF00266">
    <property type="entry name" value="Aminotran_5"/>
    <property type="match status" value="1"/>
</dbReference>
<evidence type="ECO:0000256" key="7">
    <source>
        <dbReference type="ARBA" id="ARBA00022898"/>
    </source>
</evidence>
<dbReference type="AlphaFoldDB" id="F6WH82"/>
<keyword evidence="5 12" id="KW-0028">Amino-acid biosynthesis</keyword>
<dbReference type="PIRSF" id="PIRSF000525">
    <property type="entry name" value="SerC"/>
    <property type="match status" value="1"/>
</dbReference>
<dbReference type="EMBL" id="EAAA01000631">
    <property type="status" value="NOT_ANNOTATED_CDS"/>
    <property type="molecule type" value="Genomic_DNA"/>
</dbReference>
<evidence type="ECO:0000256" key="13">
    <source>
        <dbReference type="SAM" id="MobiDB-lite"/>
    </source>
</evidence>
<comment type="catalytic activity">
    <reaction evidence="10 12">
        <text>O-phospho-L-serine + 2-oxoglutarate = 3-phosphooxypyruvate + L-glutamate</text>
        <dbReference type="Rhea" id="RHEA:14329"/>
        <dbReference type="ChEBI" id="CHEBI:16810"/>
        <dbReference type="ChEBI" id="CHEBI:18110"/>
        <dbReference type="ChEBI" id="CHEBI:29985"/>
        <dbReference type="ChEBI" id="CHEBI:57524"/>
        <dbReference type="EC" id="2.6.1.52"/>
    </reaction>
</comment>
<dbReference type="PROSITE" id="PS00595">
    <property type="entry name" value="AA_TRANSFER_CLASS_5"/>
    <property type="match status" value="1"/>
</dbReference>
<dbReference type="HAMAP" id="MF_00160">
    <property type="entry name" value="SerC_aminotrans_5"/>
    <property type="match status" value="1"/>
</dbReference>
<protein>
    <recommendedName>
        <fullName evidence="12">Phosphoserine aminotransferase</fullName>
        <ecNumber evidence="12">2.6.1.52</ecNumber>
    </recommendedName>
</protein>
<dbReference type="HOGENOM" id="CLU_034866_0_1_1"/>
<evidence type="ECO:0000256" key="10">
    <source>
        <dbReference type="ARBA" id="ARBA00049007"/>
    </source>
</evidence>
<dbReference type="GeneTree" id="ENSGT00940000153241"/>
<feature type="region of interest" description="Disordered" evidence="13">
    <location>
        <begin position="1"/>
        <end position="26"/>
    </location>
</feature>
<dbReference type="UniPathway" id="UPA00244">
    <property type="reaction ID" value="UER00311"/>
</dbReference>
<evidence type="ECO:0000256" key="1">
    <source>
        <dbReference type="ARBA" id="ARBA00001933"/>
    </source>
</evidence>
<dbReference type="InterPro" id="IPR022278">
    <property type="entry name" value="Pser_aminoTfrase"/>
</dbReference>
<dbReference type="InterPro" id="IPR020578">
    <property type="entry name" value="Aminotrans_V_PyrdxlP_BS"/>
</dbReference>
<name>F6WH82_CIOIN</name>
<evidence type="ECO:0000256" key="2">
    <source>
        <dbReference type="ARBA" id="ARBA00005099"/>
    </source>
</evidence>
<dbReference type="CDD" id="cd00611">
    <property type="entry name" value="PSAT_like"/>
    <property type="match status" value="1"/>
</dbReference>
<keyword evidence="6 12" id="KW-0808">Transferase</keyword>
<dbReference type="OMA" id="AFVYFCD"/>
<evidence type="ECO:0000313" key="15">
    <source>
        <dbReference type="Ensembl" id="ENSCINP00000015993.3"/>
    </source>
</evidence>
<dbReference type="Gene3D" id="3.40.640.10">
    <property type="entry name" value="Type I PLP-dependent aspartate aminotransferase-like (Major domain)"/>
    <property type="match status" value="1"/>
</dbReference>
<dbReference type="GO" id="GO:0005737">
    <property type="term" value="C:cytoplasm"/>
    <property type="evidence" value="ECO:0000318"/>
    <property type="project" value="GO_Central"/>
</dbReference>
<keyword evidence="4 12" id="KW-0032">Aminotransferase</keyword>
<dbReference type="PANTHER" id="PTHR43247:SF1">
    <property type="entry name" value="PHOSPHOSERINE AMINOTRANSFERASE"/>
    <property type="match status" value="1"/>
</dbReference>
<dbReference type="NCBIfam" id="TIGR01364">
    <property type="entry name" value="serC_1"/>
    <property type="match status" value="1"/>
</dbReference>
<dbReference type="Proteomes" id="UP000008144">
    <property type="component" value="Chromosome 10"/>
</dbReference>
<proteinExistence type="inferred from homology"/>
<dbReference type="InterPro" id="IPR015422">
    <property type="entry name" value="PyrdxlP-dep_Trfase_small"/>
</dbReference>
<evidence type="ECO:0000256" key="5">
    <source>
        <dbReference type="ARBA" id="ARBA00022605"/>
    </source>
</evidence>
<dbReference type="STRING" id="7719.ENSCINP00000015993"/>
<dbReference type="FunCoup" id="F6WH82">
    <property type="interactions" value="26"/>
</dbReference>
<dbReference type="Gene3D" id="3.90.1150.10">
    <property type="entry name" value="Aspartate Aminotransferase, domain 1"/>
    <property type="match status" value="1"/>
</dbReference>
<feature type="compositionally biased region" description="Polar residues" evidence="13">
    <location>
        <begin position="8"/>
        <end position="17"/>
    </location>
</feature>
<dbReference type="PANTHER" id="PTHR43247">
    <property type="entry name" value="PHOSPHOSERINE AMINOTRANSFERASE"/>
    <property type="match status" value="1"/>
</dbReference>
<reference evidence="16" key="1">
    <citation type="journal article" date="2002" name="Science">
        <title>The draft genome of Ciona intestinalis: insights into chordate and vertebrate origins.</title>
        <authorList>
            <person name="Dehal P."/>
            <person name="Satou Y."/>
            <person name="Campbell R.K."/>
            <person name="Chapman J."/>
            <person name="Degnan B."/>
            <person name="De Tomaso A."/>
            <person name="Davidson B."/>
            <person name="Di Gregorio A."/>
            <person name="Gelpke M."/>
            <person name="Goodstein D.M."/>
            <person name="Harafuji N."/>
            <person name="Hastings K.E."/>
            <person name="Ho I."/>
            <person name="Hotta K."/>
            <person name="Huang W."/>
            <person name="Kawashima T."/>
            <person name="Lemaire P."/>
            <person name="Martinez D."/>
            <person name="Meinertzhagen I.A."/>
            <person name="Necula S."/>
            <person name="Nonaka M."/>
            <person name="Putnam N."/>
            <person name="Rash S."/>
            <person name="Saiga H."/>
            <person name="Satake M."/>
            <person name="Terry A."/>
            <person name="Yamada L."/>
            <person name="Wang H.G."/>
            <person name="Awazu S."/>
            <person name="Azumi K."/>
            <person name="Boore J."/>
            <person name="Branno M."/>
            <person name="Chin-Bow S."/>
            <person name="DeSantis R."/>
            <person name="Doyle S."/>
            <person name="Francino P."/>
            <person name="Keys D.N."/>
            <person name="Haga S."/>
            <person name="Hayashi H."/>
            <person name="Hino K."/>
            <person name="Imai K.S."/>
            <person name="Inaba K."/>
            <person name="Kano S."/>
            <person name="Kobayashi K."/>
            <person name="Kobayashi M."/>
            <person name="Lee B.I."/>
            <person name="Makabe K.W."/>
            <person name="Manohar C."/>
            <person name="Matassi G."/>
            <person name="Medina M."/>
            <person name="Mochizuki Y."/>
            <person name="Mount S."/>
            <person name="Morishita T."/>
            <person name="Miura S."/>
            <person name="Nakayama A."/>
            <person name="Nishizaka S."/>
            <person name="Nomoto H."/>
            <person name="Ohta F."/>
            <person name="Oishi K."/>
            <person name="Rigoutsos I."/>
            <person name="Sano M."/>
            <person name="Sasaki A."/>
            <person name="Sasakura Y."/>
            <person name="Shoguchi E."/>
            <person name="Shin-i T."/>
            <person name="Spagnuolo A."/>
            <person name="Stainier D."/>
            <person name="Suzuki M.M."/>
            <person name="Tassy O."/>
            <person name="Takatori N."/>
            <person name="Tokuoka M."/>
            <person name="Yagi K."/>
            <person name="Yoshizaki F."/>
            <person name="Wada S."/>
            <person name="Zhang C."/>
            <person name="Hyatt P.D."/>
            <person name="Larimer F."/>
            <person name="Detter C."/>
            <person name="Doggett N."/>
            <person name="Glavina T."/>
            <person name="Hawkins T."/>
            <person name="Richardson P."/>
            <person name="Lucas S."/>
            <person name="Kohara Y."/>
            <person name="Levine M."/>
            <person name="Satoh N."/>
            <person name="Rokhsar D.S."/>
        </authorList>
    </citation>
    <scope>NUCLEOTIDE SEQUENCE [LARGE SCALE GENOMIC DNA]</scope>
</reference>
<evidence type="ECO:0000256" key="9">
    <source>
        <dbReference type="ARBA" id="ARBA00047630"/>
    </source>
</evidence>
<reference evidence="15" key="2">
    <citation type="journal article" date="2008" name="Genome Biol.">
        <title>Improved genome assembly and evidence-based global gene model set for the chordate Ciona intestinalis: new insight into intron and operon populations.</title>
        <authorList>
            <person name="Satou Y."/>
            <person name="Mineta K."/>
            <person name="Ogasawara M."/>
            <person name="Sasakura Y."/>
            <person name="Shoguchi E."/>
            <person name="Ueno K."/>
            <person name="Yamada L."/>
            <person name="Matsumoto J."/>
            <person name="Wasserscheid J."/>
            <person name="Dewar K."/>
            <person name="Wiley G.B."/>
            <person name="Macmil S.L."/>
            <person name="Roe B.A."/>
            <person name="Zeller R.W."/>
            <person name="Hastings K.E."/>
            <person name="Lemaire P."/>
            <person name="Lindquist E."/>
            <person name="Endo T."/>
            <person name="Hotta K."/>
            <person name="Inaba K."/>
        </authorList>
    </citation>
    <scope>NUCLEOTIDE SEQUENCE [LARGE SCALE GENOMIC DNA]</scope>
    <source>
        <strain evidence="15">wild type</strain>
    </source>
</reference>
<evidence type="ECO:0000256" key="11">
    <source>
        <dbReference type="RuleBase" id="RU004504"/>
    </source>
</evidence>
<evidence type="ECO:0000256" key="3">
    <source>
        <dbReference type="ARBA" id="ARBA00006904"/>
    </source>
</evidence>
<evidence type="ECO:0000313" key="16">
    <source>
        <dbReference type="Proteomes" id="UP000008144"/>
    </source>
</evidence>
<sequence length="386" mass="42297">MKNGVHKTVQNGQTAPTKTEKSDVINFNPGPAKIDASVMAKAQTELLNYRNLGFGVLEMSHRSAEFIDIVEQAKTNLRELMKIPDNYKILFLQGGATGQFSAVPLNLLNLSSDATADYIVTGTWSAKAAKEAEKFGNINIVHPKLKKYTSIPAEETWQLNPNAAYLYYCDNETVNGVEFHFAPQAGNVPIIADMSSNILSKPVDVSKFGAIIAGAQKNIGCAGVTLVIIRDDLIGHQLKECPAVLDYKLQADMNSLYNTPPSYSIYLTGLVLEWIKNSGGVMSMAKRSAIKSQLIYSVINNSNGFYHCMIDDDCRSRINLPFRVGGPGGDQELESLFLERTKQANMVGLKGHRSVGGIRASLYNAVTIEETQKLADLMLAFQQEHA</sequence>